<organism evidence="1 2">
    <name type="scientific">Hibiscus sabdariffa</name>
    <name type="common">roselle</name>
    <dbReference type="NCBI Taxonomy" id="183260"/>
    <lineage>
        <taxon>Eukaryota</taxon>
        <taxon>Viridiplantae</taxon>
        <taxon>Streptophyta</taxon>
        <taxon>Embryophyta</taxon>
        <taxon>Tracheophyta</taxon>
        <taxon>Spermatophyta</taxon>
        <taxon>Magnoliopsida</taxon>
        <taxon>eudicotyledons</taxon>
        <taxon>Gunneridae</taxon>
        <taxon>Pentapetalae</taxon>
        <taxon>rosids</taxon>
        <taxon>malvids</taxon>
        <taxon>Malvales</taxon>
        <taxon>Malvaceae</taxon>
        <taxon>Malvoideae</taxon>
        <taxon>Hibiscus</taxon>
    </lineage>
</organism>
<name>A0ABR2QCD7_9ROSI</name>
<gene>
    <name evidence="1" type="ORF">V6N11_083728</name>
</gene>
<protein>
    <submittedName>
        <fullName evidence="1">Uncharacterized protein</fullName>
    </submittedName>
</protein>
<proteinExistence type="predicted"/>
<dbReference type="EMBL" id="JBBPBN010000041">
    <property type="protein sequence ID" value="KAK8998337.1"/>
    <property type="molecule type" value="Genomic_DNA"/>
</dbReference>
<sequence>MRTNEEFASIDDLFRTLLEDDSARGLLEQPEDNAIIPEVCGDLAKRLLGWSLLQGVTLGLPMVTREVDLVATQMFDGRFVSKFKDPSAIKYIFELFENDDPYGFRLLLMESRVTEEILVRDVLYARQGVDGSILNLIVSWRVRLQRLLI</sequence>
<evidence type="ECO:0000313" key="1">
    <source>
        <dbReference type="EMBL" id="KAK8998337.1"/>
    </source>
</evidence>
<comment type="caution">
    <text evidence="1">The sequence shown here is derived from an EMBL/GenBank/DDBJ whole genome shotgun (WGS) entry which is preliminary data.</text>
</comment>
<reference evidence="1 2" key="1">
    <citation type="journal article" date="2024" name="G3 (Bethesda)">
        <title>Genome assembly of Hibiscus sabdariffa L. provides insights into metabolisms of medicinal natural products.</title>
        <authorList>
            <person name="Kim T."/>
        </authorList>
    </citation>
    <scope>NUCLEOTIDE SEQUENCE [LARGE SCALE GENOMIC DNA]</scope>
    <source>
        <strain evidence="1">TK-2024</strain>
        <tissue evidence="1">Old leaves</tissue>
    </source>
</reference>
<dbReference type="Proteomes" id="UP001396334">
    <property type="component" value="Unassembled WGS sequence"/>
</dbReference>
<accession>A0ABR2QCD7</accession>
<evidence type="ECO:0000313" key="2">
    <source>
        <dbReference type="Proteomes" id="UP001396334"/>
    </source>
</evidence>
<keyword evidence="2" id="KW-1185">Reference proteome</keyword>